<name>A0A0W8FHP2_9ZZZZ</name>
<gene>
    <name evidence="1" type="ORF">ASZ90_009871</name>
</gene>
<evidence type="ECO:0000313" key="1">
    <source>
        <dbReference type="EMBL" id="KUG20415.1"/>
    </source>
</evidence>
<comment type="caution">
    <text evidence="1">The sequence shown here is derived from an EMBL/GenBank/DDBJ whole genome shotgun (WGS) entry which is preliminary data.</text>
</comment>
<organism evidence="1">
    <name type="scientific">hydrocarbon metagenome</name>
    <dbReference type="NCBI Taxonomy" id="938273"/>
    <lineage>
        <taxon>unclassified sequences</taxon>
        <taxon>metagenomes</taxon>
        <taxon>ecological metagenomes</taxon>
    </lineage>
</organism>
<reference evidence="1" key="1">
    <citation type="journal article" date="2015" name="Proc. Natl. Acad. Sci. U.S.A.">
        <title>Networks of energetic and metabolic interactions define dynamics in microbial communities.</title>
        <authorList>
            <person name="Embree M."/>
            <person name="Liu J.K."/>
            <person name="Al-Bassam M.M."/>
            <person name="Zengler K."/>
        </authorList>
    </citation>
    <scope>NUCLEOTIDE SEQUENCE</scope>
</reference>
<dbReference type="EMBL" id="LNQE01001195">
    <property type="protein sequence ID" value="KUG20415.1"/>
    <property type="molecule type" value="Genomic_DNA"/>
</dbReference>
<accession>A0A0W8FHP2</accession>
<dbReference type="AlphaFoldDB" id="A0A0W8FHP2"/>
<sequence length="64" mass="6684">MAKASCRIAARAVLPAIRAFMVADPVRRHLPMIWGGRIEGAGDARAFPGDPAASGICRAEEGPP</sequence>
<protein>
    <submittedName>
        <fullName evidence="1">Uncharacterized protein</fullName>
    </submittedName>
</protein>
<proteinExistence type="predicted"/>